<keyword evidence="2" id="KW-1185">Reference proteome</keyword>
<dbReference type="EMBL" id="CP144691">
    <property type="protein sequence ID" value="WVY93784.1"/>
    <property type="molecule type" value="Genomic_DNA"/>
</dbReference>
<proteinExistence type="predicted"/>
<dbReference type="Proteomes" id="UP001374535">
    <property type="component" value="Chromosome 10"/>
</dbReference>
<protein>
    <submittedName>
        <fullName evidence="1">Uncharacterized protein</fullName>
    </submittedName>
</protein>
<evidence type="ECO:0000313" key="2">
    <source>
        <dbReference type="Proteomes" id="UP001374535"/>
    </source>
</evidence>
<evidence type="ECO:0000313" key="1">
    <source>
        <dbReference type="EMBL" id="WVY93784.1"/>
    </source>
</evidence>
<dbReference type="AlphaFoldDB" id="A0AAQ3MNA2"/>
<accession>A0AAQ3MNA2</accession>
<reference evidence="1 2" key="1">
    <citation type="journal article" date="2023" name="Life. Sci Alliance">
        <title>Evolutionary insights into 3D genome organization and epigenetic landscape of Vigna mungo.</title>
        <authorList>
            <person name="Junaid A."/>
            <person name="Singh B."/>
            <person name="Bhatia S."/>
        </authorList>
    </citation>
    <scope>NUCLEOTIDE SEQUENCE [LARGE SCALE GENOMIC DNA]</scope>
    <source>
        <strain evidence="1">Urdbean</strain>
    </source>
</reference>
<sequence>MFYLHHCSKYTILDCVRIIGASKPLHQRGIEWFCSLRRHRNVKVRLVTLQESIQRKLTHQQNLITFLHYAVVPRFTRIFIWKQPHIQDLSAYVISVRVGIGVVDSDED</sequence>
<name>A0AAQ3MNA2_VIGMU</name>
<gene>
    <name evidence="1" type="ORF">V8G54_032872</name>
</gene>
<organism evidence="1 2">
    <name type="scientific">Vigna mungo</name>
    <name type="common">Black gram</name>
    <name type="synonym">Phaseolus mungo</name>
    <dbReference type="NCBI Taxonomy" id="3915"/>
    <lineage>
        <taxon>Eukaryota</taxon>
        <taxon>Viridiplantae</taxon>
        <taxon>Streptophyta</taxon>
        <taxon>Embryophyta</taxon>
        <taxon>Tracheophyta</taxon>
        <taxon>Spermatophyta</taxon>
        <taxon>Magnoliopsida</taxon>
        <taxon>eudicotyledons</taxon>
        <taxon>Gunneridae</taxon>
        <taxon>Pentapetalae</taxon>
        <taxon>rosids</taxon>
        <taxon>fabids</taxon>
        <taxon>Fabales</taxon>
        <taxon>Fabaceae</taxon>
        <taxon>Papilionoideae</taxon>
        <taxon>50 kb inversion clade</taxon>
        <taxon>NPAAA clade</taxon>
        <taxon>indigoferoid/millettioid clade</taxon>
        <taxon>Phaseoleae</taxon>
        <taxon>Vigna</taxon>
    </lineage>
</organism>